<reference evidence="5" key="2">
    <citation type="journal article" date="2022" name="Sci. Total Environ.">
        <title>Prevalence, transmission, and molecular epidemiology of tet(X)-positive bacteria among humans, animals, and environmental niches in China: An epidemiological, and genomic-based study.</title>
        <authorList>
            <person name="Dong N."/>
            <person name="Zeng Y."/>
            <person name="Cai C."/>
            <person name="Sun C."/>
            <person name="Lu J."/>
            <person name="Liu C."/>
            <person name="Zhou H."/>
            <person name="Sun Q."/>
            <person name="Shu L."/>
            <person name="Wang H."/>
            <person name="Wang Y."/>
            <person name="Wang S."/>
            <person name="Wu C."/>
            <person name="Chan E.W."/>
            <person name="Chen G."/>
            <person name="Shen Z."/>
            <person name="Chen S."/>
            <person name="Zhang R."/>
        </authorList>
    </citation>
    <scope>NUCLEOTIDE SEQUENCE</scope>
    <source>
        <strain evidence="5">R1692</strain>
    </source>
</reference>
<sequence>MSKQKKQRFEGIVYSTSDDFSYVESDNQEEAETLPNGKQKLKVGLDRKARKGKVVTLITGFIGTPDDLDVLAKVLKQKCGVGGSSKDGEILIQGEFKDKIIQYLQAEGYQVKGFGGQGNESALND</sequence>
<evidence type="ECO:0000313" key="5">
    <source>
        <dbReference type="EMBL" id="MDM1047854.1"/>
    </source>
</evidence>
<keyword evidence="5" id="KW-0396">Initiation factor</keyword>
<evidence type="ECO:0000313" key="6">
    <source>
        <dbReference type="Proteomes" id="UP001170954"/>
    </source>
</evidence>
<dbReference type="InterPro" id="IPR036877">
    <property type="entry name" value="SUI1_dom_sf"/>
</dbReference>
<dbReference type="InterPro" id="IPR050318">
    <property type="entry name" value="DENR/SUI1_TIF"/>
</dbReference>
<name>A0ABT7NKU8_9SPHI</name>
<evidence type="ECO:0000259" key="4">
    <source>
        <dbReference type="PROSITE" id="PS50296"/>
    </source>
</evidence>
<dbReference type="PANTHER" id="PTHR12789">
    <property type="entry name" value="DENSITY-REGULATED PROTEIN HOMOLOG"/>
    <property type="match status" value="1"/>
</dbReference>
<dbReference type="InterPro" id="IPR001950">
    <property type="entry name" value="SUI1"/>
</dbReference>
<dbReference type="PROSITE" id="PS50296">
    <property type="entry name" value="SUI1"/>
    <property type="match status" value="1"/>
</dbReference>
<accession>A0ABT7NKU8</accession>
<proteinExistence type="inferred from homology"/>
<dbReference type="EMBL" id="JACAGK010000013">
    <property type="protein sequence ID" value="MDM1047854.1"/>
    <property type="molecule type" value="Genomic_DNA"/>
</dbReference>
<evidence type="ECO:0000256" key="1">
    <source>
        <dbReference type="ARBA" id="ARBA00005422"/>
    </source>
</evidence>
<comment type="caution">
    <text evidence="5">The sequence shown here is derived from an EMBL/GenBank/DDBJ whole genome shotgun (WGS) entry which is preliminary data.</text>
</comment>
<evidence type="ECO:0000256" key="2">
    <source>
        <dbReference type="ARBA" id="ARBA00022845"/>
    </source>
</evidence>
<keyword evidence="2" id="KW-0810">Translation regulation</keyword>
<protein>
    <submittedName>
        <fullName evidence="5">Translation initiation factor</fullName>
    </submittedName>
</protein>
<feature type="domain" description="SUI1" evidence="4">
    <location>
        <begin position="50"/>
        <end position="108"/>
    </location>
</feature>
<dbReference type="InterPro" id="IPR005872">
    <property type="entry name" value="SUI1_arc_bac"/>
</dbReference>
<gene>
    <name evidence="5" type="ORF">HX018_06345</name>
</gene>
<dbReference type="Gene3D" id="3.30.780.10">
    <property type="entry name" value="SUI1-like domain"/>
    <property type="match status" value="1"/>
</dbReference>
<dbReference type="RefSeq" id="WP_286650842.1">
    <property type="nucleotide sequence ID" value="NZ_JACAGK010000013.1"/>
</dbReference>
<evidence type="ECO:0000256" key="3">
    <source>
        <dbReference type="ARBA" id="ARBA00022917"/>
    </source>
</evidence>
<dbReference type="GO" id="GO:0003743">
    <property type="term" value="F:translation initiation factor activity"/>
    <property type="evidence" value="ECO:0007669"/>
    <property type="project" value="UniProtKB-KW"/>
</dbReference>
<keyword evidence="6" id="KW-1185">Reference proteome</keyword>
<reference evidence="5" key="1">
    <citation type="submission" date="2020-06" db="EMBL/GenBank/DDBJ databases">
        <authorList>
            <person name="Dong N."/>
        </authorList>
    </citation>
    <scope>NUCLEOTIDE SEQUENCE</scope>
    <source>
        <strain evidence="5">R1692</strain>
    </source>
</reference>
<dbReference type="Pfam" id="PF01253">
    <property type="entry name" value="SUI1"/>
    <property type="match status" value="1"/>
</dbReference>
<dbReference type="PIRSF" id="PIRSF037511">
    <property type="entry name" value="Transl_init_SUI1_pro"/>
    <property type="match status" value="1"/>
</dbReference>
<comment type="similarity">
    <text evidence="1">Belongs to the SUI1 family.</text>
</comment>
<dbReference type="CDD" id="cd11567">
    <property type="entry name" value="YciH_like"/>
    <property type="match status" value="1"/>
</dbReference>
<keyword evidence="3" id="KW-0648">Protein biosynthesis</keyword>
<dbReference type="Proteomes" id="UP001170954">
    <property type="component" value="Unassembled WGS sequence"/>
</dbReference>
<organism evidence="5 6">
    <name type="scientific">Sphingobacterium hotanense</name>
    <dbReference type="NCBI Taxonomy" id="649196"/>
    <lineage>
        <taxon>Bacteria</taxon>
        <taxon>Pseudomonadati</taxon>
        <taxon>Bacteroidota</taxon>
        <taxon>Sphingobacteriia</taxon>
        <taxon>Sphingobacteriales</taxon>
        <taxon>Sphingobacteriaceae</taxon>
        <taxon>Sphingobacterium</taxon>
    </lineage>
</organism>
<dbReference type="SUPFAM" id="SSF55159">
    <property type="entry name" value="eIF1-like"/>
    <property type="match status" value="1"/>
</dbReference>
<dbReference type="PANTHER" id="PTHR12789:SF0">
    <property type="entry name" value="DENSITY-REGULATED PROTEIN"/>
    <property type="match status" value="1"/>
</dbReference>